<comment type="caution">
    <text evidence="1">The sequence shown here is derived from an EMBL/GenBank/DDBJ whole genome shotgun (WGS) entry which is preliminary data.</text>
</comment>
<accession>A0A1F8CRZ6</accession>
<proteinExistence type="predicted"/>
<reference evidence="1 2" key="1">
    <citation type="journal article" date="2016" name="Nat. Commun.">
        <title>Thousands of microbial genomes shed light on interconnected biogeochemical processes in an aquifer system.</title>
        <authorList>
            <person name="Anantharaman K."/>
            <person name="Brown C.T."/>
            <person name="Hug L.A."/>
            <person name="Sharon I."/>
            <person name="Castelle C.J."/>
            <person name="Probst A.J."/>
            <person name="Thomas B.C."/>
            <person name="Singh A."/>
            <person name="Wilkins M.J."/>
            <person name="Karaoz U."/>
            <person name="Brodie E.L."/>
            <person name="Williams K.H."/>
            <person name="Hubbard S.S."/>
            <person name="Banfield J.F."/>
        </authorList>
    </citation>
    <scope>NUCLEOTIDE SEQUENCE [LARGE SCALE GENOMIC DNA]</scope>
</reference>
<dbReference type="Proteomes" id="UP000178999">
    <property type="component" value="Unassembled WGS sequence"/>
</dbReference>
<protein>
    <submittedName>
        <fullName evidence="1">Uncharacterized protein</fullName>
    </submittedName>
</protein>
<evidence type="ECO:0000313" key="2">
    <source>
        <dbReference type="Proteomes" id="UP000178999"/>
    </source>
</evidence>
<organism evidence="1 2">
    <name type="scientific">Candidatus Woesebacteria bacterium RIFOXYB1_FULL_38_16</name>
    <dbReference type="NCBI Taxonomy" id="1802538"/>
    <lineage>
        <taxon>Bacteria</taxon>
        <taxon>Candidatus Woeseibacteriota</taxon>
    </lineage>
</organism>
<dbReference type="AlphaFoldDB" id="A0A1F8CRZ6"/>
<evidence type="ECO:0000313" key="1">
    <source>
        <dbReference type="EMBL" id="OGM79042.1"/>
    </source>
</evidence>
<sequence length="285" mass="30881">MSTGTVQPLQPLPYEPEEIEQVLIASGMPAGAARTAYRNISQTSVALARGQMPDRGLKTYVFNKNDMSGSMLRVRQDLINAYNEDFLGGLLGSSEPDQIFVSTCNFNDSNYANFVPDPADPDSRADPLHLVHAAIPLSRAPQLTDQIYVPGGFTPLYDSELAFLAGVMAYIEKLLARGVSIHRVITLSSTDGREEGTGHYVNQPAEVAPVVQAMRDMGIYIPVFIGFGDQMGFRQVAVAMGYDPDNVLIAGSGASEYRRVFGLVSRRSVGVSQGKITPGNKFLQT</sequence>
<dbReference type="EMBL" id="MGHY01000021">
    <property type="protein sequence ID" value="OGM79042.1"/>
    <property type="molecule type" value="Genomic_DNA"/>
</dbReference>
<name>A0A1F8CRZ6_9BACT</name>
<gene>
    <name evidence="1" type="ORF">A2382_01340</name>
</gene>
<dbReference type="STRING" id="1802538.A2382_01340"/>